<dbReference type="SUPFAM" id="SSF53448">
    <property type="entry name" value="Nucleotide-diphospho-sugar transferases"/>
    <property type="match status" value="1"/>
</dbReference>
<feature type="domain" description="Glycosyltransferase 2-like" evidence="5">
    <location>
        <begin position="58"/>
        <end position="231"/>
    </location>
</feature>
<evidence type="ECO:0000256" key="1">
    <source>
        <dbReference type="ARBA" id="ARBA00006739"/>
    </source>
</evidence>
<dbReference type="InterPro" id="IPR029044">
    <property type="entry name" value="Nucleotide-diphossugar_trans"/>
</dbReference>
<dbReference type="RefSeq" id="WP_368653461.1">
    <property type="nucleotide sequence ID" value="NZ_CP162599.1"/>
</dbReference>
<dbReference type="PANTHER" id="PTHR43630:SF1">
    <property type="entry name" value="POLY-BETA-1,6-N-ACETYL-D-GLUCOSAMINE SYNTHASE"/>
    <property type="match status" value="1"/>
</dbReference>
<comment type="similarity">
    <text evidence="1">Belongs to the glycosyltransferase 2 family.</text>
</comment>
<feature type="transmembrane region" description="Helical" evidence="4">
    <location>
        <begin position="342"/>
        <end position="365"/>
    </location>
</feature>
<dbReference type="AlphaFoldDB" id="A0AB39HSM5"/>
<dbReference type="EC" id="2.4.-.-" evidence="6"/>
<keyword evidence="4" id="KW-0812">Transmembrane</keyword>
<evidence type="ECO:0000256" key="2">
    <source>
        <dbReference type="ARBA" id="ARBA00022676"/>
    </source>
</evidence>
<dbReference type="InterPro" id="IPR001173">
    <property type="entry name" value="Glyco_trans_2-like"/>
</dbReference>
<feature type="transmembrane region" description="Helical" evidence="4">
    <location>
        <begin position="6"/>
        <end position="30"/>
    </location>
</feature>
<gene>
    <name evidence="6" type="ORF">AB4Y30_17460</name>
</gene>
<keyword evidence="4" id="KW-0472">Membrane</keyword>
<keyword evidence="4" id="KW-1133">Transmembrane helix</keyword>
<dbReference type="GO" id="GO:0016757">
    <property type="term" value="F:glycosyltransferase activity"/>
    <property type="evidence" value="ECO:0007669"/>
    <property type="project" value="UniProtKB-KW"/>
</dbReference>
<dbReference type="Pfam" id="PF00535">
    <property type="entry name" value="Glycos_transf_2"/>
    <property type="match status" value="1"/>
</dbReference>
<reference evidence="6" key="1">
    <citation type="submission" date="2024-07" db="EMBL/GenBank/DDBJ databases">
        <title>Halotolerant mesophilic bacterium Ornithinibacillus sp. 4-3, sp. nov., isolated from soil.</title>
        <authorList>
            <person name="Sidarenka A.V."/>
            <person name="Guliayeva D.E."/>
            <person name="Leanovich S.I."/>
            <person name="Hileuskaya K.S."/>
            <person name="Akhremchuk A.E."/>
            <person name="Sikolenko M.A."/>
            <person name="Valentovich L.N."/>
        </authorList>
    </citation>
    <scope>NUCLEOTIDE SEQUENCE</scope>
    <source>
        <strain evidence="6">4-3</strain>
    </source>
</reference>
<dbReference type="CDD" id="cd06423">
    <property type="entry name" value="CESA_like"/>
    <property type="match status" value="1"/>
</dbReference>
<feature type="transmembrane region" description="Helical" evidence="4">
    <location>
        <begin position="309"/>
        <end position="336"/>
    </location>
</feature>
<accession>A0AB39HSM5</accession>
<dbReference type="Gene3D" id="3.90.550.10">
    <property type="entry name" value="Spore Coat Polysaccharide Biosynthesis Protein SpsA, Chain A"/>
    <property type="match status" value="1"/>
</dbReference>
<name>A0AB39HSM5_9BACI</name>
<evidence type="ECO:0000256" key="3">
    <source>
        <dbReference type="ARBA" id="ARBA00022679"/>
    </source>
</evidence>
<evidence type="ECO:0000259" key="5">
    <source>
        <dbReference type="Pfam" id="PF00535"/>
    </source>
</evidence>
<keyword evidence="3 6" id="KW-0808">Transferase</keyword>
<sequence>MIDNLLYVSIFLIWAMLFYHMMLIQGGYYFSLRYQKQMNRWLERNQWLERIRDLPTVSILIPAHNEEVVIEKTIQSMLELNYPKQKLEVIIINDNSSDATGIIADSYARKYSFVHVLHNQPPVGGKGKSGALNAGLKIATGEYIIVYDADNTPEPNAVRNLALTLQNDPKAGAVVGKFRVINAEKNLLTRFINIETITFQWLAQAGRWFWFKLTTIPGTNFAIRRSILDKLGGWDEKALSEDTELSIRVYHLNYYIRMNPSAITWEQEPELWRVWWKQRTRWARGNMYVIGKYLFKFHKLNNKKIFIDLMYFLFTYFLFFAGILISHTIFITNLFVDLEISIGHVSVVLLITGFLLFVTEVLLALSIEEKQLTPRNAVVVLLMYFMYSQIWLTLIVYAACLEMKRVVFRQEVKWYKTQRFQEGATRKQVQNYQDKQVVPIRKYVERRVVK</sequence>
<dbReference type="EMBL" id="CP162599">
    <property type="protein sequence ID" value="XDK32773.1"/>
    <property type="molecule type" value="Genomic_DNA"/>
</dbReference>
<protein>
    <submittedName>
        <fullName evidence="6">Glycosyltransferase</fullName>
        <ecNumber evidence="6">2.4.-.-</ecNumber>
    </submittedName>
</protein>
<proteinExistence type="inferred from homology"/>
<evidence type="ECO:0000313" key="6">
    <source>
        <dbReference type="EMBL" id="XDK32773.1"/>
    </source>
</evidence>
<evidence type="ECO:0000256" key="4">
    <source>
        <dbReference type="SAM" id="Phobius"/>
    </source>
</evidence>
<feature type="transmembrane region" description="Helical" evidence="4">
    <location>
        <begin position="377"/>
        <end position="399"/>
    </location>
</feature>
<keyword evidence="2 6" id="KW-0328">Glycosyltransferase</keyword>
<dbReference type="PANTHER" id="PTHR43630">
    <property type="entry name" value="POLY-BETA-1,6-N-ACETYL-D-GLUCOSAMINE SYNTHASE"/>
    <property type="match status" value="1"/>
</dbReference>
<organism evidence="6">
    <name type="scientific">Ornithinibacillus sp. 4-3</name>
    <dbReference type="NCBI Taxonomy" id="3231488"/>
    <lineage>
        <taxon>Bacteria</taxon>
        <taxon>Bacillati</taxon>
        <taxon>Bacillota</taxon>
        <taxon>Bacilli</taxon>
        <taxon>Bacillales</taxon>
        <taxon>Bacillaceae</taxon>
        <taxon>Ornithinibacillus</taxon>
    </lineage>
</organism>